<comment type="caution">
    <text evidence="16">The sequence shown here is derived from an EMBL/GenBank/DDBJ whole genome shotgun (WGS) entry which is preliminary data.</text>
</comment>
<organism evidence="16 17">
    <name type="scientific">Campylobacter portucalensis</name>
    <dbReference type="NCBI Taxonomy" id="2608384"/>
    <lineage>
        <taxon>Bacteria</taxon>
        <taxon>Pseudomonadati</taxon>
        <taxon>Campylobacterota</taxon>
        <taxon>Epsilonproteobacteria</taxon>
        <taxon>Campylobacterales</taxon>
        <taxon>Campylobacteraceae</taxon>
        <taxon>Campylobacter</taxon>
    </lineage>
</organism>
<feature type="domain" description="Membrane insertase YidC N-terminal" evidence="15">
    <location>
        <begin position="273"/>
        <end position="317"/>
    </location>
</feature>
<keyword evidence="10 13" id="KW-0143">Chaperone</keyword>
<dbReference type="NCBIfam" id="TIGR03592">
    <property type="entry name" value="yidC_oxa1_cterm"/>
    <property type="match status" value="1"/>
</dbReference>
<dbReference type="GO" id="GO:0032977">
    <property type="term" value="F:membrane insertase activity"/>
    <property type="evidence" value="ECO:0007669"/>
    <property type="project" value="InterPro"/>
</dbReference>
<gene>
    <name evidence="13 16" type="primary">yidC</name>
    <name evidence="16" type="ORF">F1B92_02695</name>
</gene>
<dbReference type="PANTHER" id="PTHR12428:SF65">
    <property type="entry name" value="CYTOCHROME C OXIDASE ASSEMBLY PROTEIN COX18, MITOCHONDRIAL"/>
    <property type="match status" value="1"/>
</dbReference>
<evidence type="ECO:0000256" key="5">
    <source>
        <dbReference type="ARBA" id="ARBA00022475"/>
    </source>
</evidence>
<dbReference type="PRINTS" id="PR00701">
    <property type="entry name" value="60KDINNERMP"/>
</dbReference>
<evidence type="ECO:0000256" key="10">
    <source>
        <dbReference type="ARBA" id="ARBA00023186"/>
    </source>
</evidence>
<comment type="subcellular location">
    <subcellularLocation>
        <location evidence="1">Cell inner membrane</location>
        <topology evidence="1">Multi-pass membrane protein</topology>
    </subcellularLocation>
    <subcellularLocation>
        <location evidence="13">Cell membrane</location>
        <topology evidence="13">Multi-pass membrane protein</topology>
    </subcellularLocation>
</comment>
<keyword evidence="5 13" id="KW-1003">Cell membrane</keyword>
<dbReference type="GO" id="GO:0051205">
    <property type="term" value="P:protein insertion into membrane"/>
    <property type="evidence" value="ECO:0007669"/>
    <property type="project" value="TreeGrafter"/>
</dbReference>
<protein>
    <recommendedName>
        <fullName evidence="3 13">Membrane protein insertase YidC</fullName>
    </recommendedName>
    <alternativeName>
        <fullName evidence="12 13">Foldase YidC</fullName>
    </alternativeName>
    <alternativeName>
        <fullName evidence="11 13">Membrane integrase YidC</fullName>
    </alternativeName>
    <alternativeName>
        <fullName evidence="13">Membrane protein YidC</fullName>
    </alternativeName>
</protein>
<dbReference type="RefSeq" id="WP_326833076.1">
    <property type="nucleotide sequence ID" value="NZ_VWSJ01000006.1"/>
</dbReference>
<evidence type="ECO:0000313" key="17">
    <source>
        <dbReference type="Proteomes" id="UP000476338"/>
    </source>
</evidence>
<evidence type="ECO:0000259" key="15">
    <source>
        <dbReference type="Pfam" id="PF14849"/>
    </source>
</evidence>
<keyword evidence="7 13" id="KW-0653">Protein transport</keyword>
<reference evidence="16 17" key="2">
    <citation type="submission" date="2020-03" db="EMBL/GenBank/DDBJ databases">
        <title>Campylobacter portucalensis sp. nov., a new species of Campylobacter isolated from the reproductive tract of bulls.</title>
        <authorList>
            <person name="Silva M.F."/>
            <person name="Pereira G."/>
            <person name="Carneiro C."/>
            <person name="Hemphill A."/>
            <person name="Mateus L."/>
            <person name="Lopes-Da-Costa L."/>
            <person name="Silva E."/>
        </authorList>
    </citation>
    <scope>NUCLEOTIDE SEQUENCE [LARGE SCALE GENOMIC DNA]</scope>
    <source>
        <strain evidence="16 17">FMV-PI01</strain>
    </source>
</reference>
<keyword evidence="4 13" id="KW-0813">Transport</keyword>
<dbReference type="InterPro" id="IPR019998">
    <property type="entry name" value="Membr_insert_YidC"/>
</dbReference>
<keyword evidence="8 13" id="KW-1133">Transmembrane helix</keyword>
<accession>A0A6L5WI25</accession>
<feature type="domain" description="Membrane insertase YidC/Oxa/ALB C-terminal" evidence="14">
    <location>
        <begin position="328"/>
        <end position="507"/>
    </location>
</feature>
<dbReference type="GO" id="GO:0015031">
    <property type="term" value="P:protein transport"/>
    <property type="evidence" value="ECO:0007669"/>
    <property type="project" value="UniProtKB-KW"/>
</dbReference>
<dbReference type="EMBL" id="VWSJ01000006">
    <property type="protein sequence ID" value="MSN96112.1"/>
    <property type="molecule type" value="Genomic_DNA"/>
</dbReference>
<evidence type="ECO:0000256" key="13">
    <source>
        <dbReference type="HAMAP-Rule" id="MF_01810"/>
    </source>
</evidence>
<evidence type="ECO:0000256" key="9">
    <source>
        <dbReference type="ARBA" id="ARBA00023136"/>
    </source>
</evidence>
<dbReference type="Pfam" id="PF14849">
    <property type="entry name" value="YidC_periplas"/>
    <property type="match status" value="1"/>
</dbReference>
<feature type="transmembrane region" description="Helical" evidence="13">
    <location>
        <begin position="471"/>
        <end position="491"/>
    </location>
</feature>
<evidence type="ECO:0000256" key="2">
    <source>
        <dbReference type="ARBA" id="ARBA00010527"/>
    </source>
</evidence>
<dbReference type="NCBIfam" id="NF002357">
    <property type="entry name" value="PRK01318.2-4"/>
    <property type="match status" value="1"/>
</dbReference>
<evidence type="ECO:0000256" key="4">
    <source>
        <dbReference type="ARBA" id="ARBA00022448"/>
    </source>
</evidence>
<dbReference type="PANTHER" id="PTHR12428">
    <property type="entry name" value="OXA1"/>
    <property type="match status" value="1"/>
</dbReference>
<dbReference type="InterPro" id="IPR047196">
    <property type="entry name" value="YidC_ALB_C"/>
</dbReference>
<evidence type="ECO:0000256" key="7">
    <source>
        <dbReference type="ARBA" id="ARBA00022927"/>
    </source>
</evidence>
<evidence type="ECO:0000256" key="8">
    <source>
        <dbReference type="ARBA" id="ARBA00022989"/>
    </source>
</evidence>
<feature type="transmembrane region" description="Helical" evidence="13">
    <location>
        <begin position="434"/>
        <end position="451"/>
    </location>
</feature>
<dbReference type="Gene3D" id="2.70.98.90">
    <property type="match status" value="1"/>
</dbReference>
<keyword evidence="6 13" id="KW-0812">Transmembrane</keyword>
<evidence type="ECO:0000256" key="12">
    <source>
        <dbReference type="ARBA" id="ARBA00033342"/>
    </source>
</evidence>
<dbReference type="CDD" id="cd19960">
    <property type="entry name" value="YidC_peri"/>
    <property type="match status" value="1"/>
</dbReference>
<dbReference type="Proteomes" id="UP000476338">
    <property type="component" value="Unassembled WGS sequence"/>
</dbReference>
<feature type="transmembrane region" description="Helical" evidence="13">
    <location>
        <begin position="328"/>
        <end position="348"/>
    </location>
</feature>
<feature type="transmembrane region" description="Helical" evidence="13">
    <location>
        <begin position="12"/>
        <end position="30"/>
    </location>
</feature>
<dbReference type="InterPro" id="IPR001708">
    <property type="entry name" value="YidC/ALB3/OXA1/COX18"/>
</dbReference>
<feature type="transmembrane region" description="Helical" evidence="13">
    <location>
        <begin position="396"/>
        <end position="414"/>
    </location>
</feature>
<dbReference type="AlphaFoldDB" id="A0A6L5WI25"/>
<dbReference type="PRINTS" id="PR01900">
    <property type="entry name" value="YIDCPROTEIN"/>
</dbReference>
<comment type="similarity">
    <text evidence="2 13">Belongs to the OXA1/ALB3/YidC family. Type 1 subfamily.</text>
</comment>
<comment type="function">
    <text evidence="13">Required for the insertion and/or proper folding and/or complex formation of integral membrane proteins into the membrane. Involved in integration of membrane proteins that insert both dependently and independently of the Sec translocase complex, as well as at least some lipoproteins. Aids folding of multispanning membrane proteins.</text>
</comment>
<dbReference type="InterPro" id="IPR028053">
    <property type="entry name" value="Membr_insert_YidC_N"/>
</dbReference>
<evidence type="ECO:0000256" key="6">
    <source>
        <dbReference type="ARBA" id="ARBA00022692"/>
    </source>
</evidence>
<dbReference type="NCBIfam" id="TIGR03593">
    <property type="entry name" value="yidC_nterm"/>
    <property type="match status" value="1"/>
</dbReference>
<name>A0A6L5WI25_9BACT</name>
<dbReference type="CDD" id="cd20070">
    <property type="entry name" value="5TM_YidC_Alb3"/>
    <property type="match status" value="1"/>
</dbReference>
<feature type="transmembrane region" description="Helical" evidence="13">
    <location>
        <begin position="304"/>
        <end position="322"/>
    </location>
</feature>
<dbReference type="InterPro" id="IPR028055">
    <property type="entry name" value="YidC/Oxa/ALB_C"/>
</dbReference>
<evidence type="ECO:0000259" key="14">
    <source>
        <dbReference type="Pfam" id="PF02096"/>
    </source>
</evidence>
<dbReference type="HAMAP" id="MF_01810">
    <property type="entry name" value="YidC_type1"/>
    <property type="match status" value="1"/>
</dbReference>
<dbReference type="GO" id="GO:0005886">
    <property type="term" value="C:plasma membrane"/>
    <property type="evidence" value="ECO:0007669"/>
    <property type="project" value="UniProtKB-SubCell"/>
</dbReference>
<dbReference type="InterPro" id="IPR038221">
    <property type="entry name" value="YidC_periplasmic_sf"/>
</dbReference>
<dbReference type="Pfam" id="PF02096">
    <property type="entry name" value="60KD_IMP"/>
    <property type="match status" value="1"/>
</dbReference>
<keyword evidence="9 13" id="KW-0472">Membrane</keyword>
<evidence type="ECO:0000256" key="1">
    <source>
        <dbReference type="ARBA" id="ARBA00004429"/>
    </source>
</evidence>
<sequence length="521" mass="60195">MLDEKSIQKRAVVAILLAFIFFLGYDHFYLSKFRDTNQTIQTNKAPSVEASQTKPIIEDRLKERSNITIANVKSDIFDLKIDEFGRISSFMLKENIYKNEDGEFTNLIDPTLNLMPLEIRFSDPKLNDLAFKTKYEASVDELDVTSKPKTITLTQNLGELTITKIIKFYPTGNYELDVKLSKPVSYFITPGARSNVAVDGYTVHGVLLRDFNDKSLEIIEDSDLKNETKRYHNVDIASAFDRYYATLFYNFEKPFNVVLTSQNKTINQTFIEANGDFKIYGYIGPKNHKILNDINKELIDIIEYGWFTFIAKPIFWLLSAIYNYVGNWGWAIVLLTILIKIILAYPTYKGMVSMNRLKDLAPKMKEIQQKYKDDKAKMQIHIMELYKKHGANPMGGCLPILMQIPIFFAMYRVLLNAIELQGAAWILWIDNLAIKDPYFILPAIMGLSMFIQQKITPTTFADPMQEKIMKFLPLIFVFFFVTFPAGLTLYWCVNNIISVIQQYIVNRIFKSKKALNEGNKQ</sequence>
<evidence type="ECO:0000256" key="11">
    <source>
        <dbReference type="ARBA" id="ARBA00033245"/>
    </source>
</evidence>
<comment type="subunit">
    <text evidence="13">Interacts with the Sec translocase complex via SecD. Specifically interacts with transmembrane segments of nascent integral membrane proteins during membrane integration.</text>
</comment>
<reference evidence="16 17" key="1">
    <citation type="submission" date="2019-09" db="EMBL/GenBank/DDBJ databases">
        <authorList>
            <person name="Silva M."/>
            <person name="Pereira G."/>
            <person name="Lopes-Da-Costa L."/>
            <person name="Silva E."/>
        </authorList>
    </citation>
    <scope>NUCLEOTIDE SEQUENCE [LARGE SCALE GENOMIC DNA]</scope>
    <source>
        <strain evidence="16 17">FMV-PI01</strain>
    </source>
</reference>
<proteinExistence type="inferred from homology"/>
<evidence type="ECO:0000313" key="16">
    <source>
        <dbReference type="EMBL" id="MSN96112.1"/>
    </source>
</evidence>
<keyword evidence="17" id="KW-1185">Reference proteome</keyword>
<evidence type="ECO:0000256" key="3">
    <source>
        <dbReference type="ARBA" id="ARBA00015325"/>
    </source>
</evidence>